<name>A0ABS1UVM9_9ACTN</name>
<reference evidence="2 3" key="1">
    <citation type="submission" date="2021-01" db="EMBL/GenBank/DDBJ databases">
        <title>Genome sequencing of Micromonospora fiedleri MG-37.</title>
        <authorList>
            <person name="Moreland P.E.J."/>
            <person name="Stach J.E.M."/>
        </authorList>
    </citation>
    <scope>NUCLEOTIDE SEQUENCE [LARGE SCALE GENOMIC DNA]</scope>
    <source>
        <strain evidence="2 3">MG-37</strain>
    </source>
</reference>
<accession>A0ABS1UVM9</accession>
<evidence type="ECO:0000259" key="1">
    <source>
        <dbReference type="PROSITE" id="PS51794"/>
    </source>
</evidence>
<evidence type="ECO:0000313" key="3">
    <source>
        <dbReference type="Proteomes" id="UP000661193"/>
    </source>
</evidence>
<dbReference type="EMBL" id="JAETXL010000016">
    <property type="protein sequence ID" value="MBL6280229.1"/>
    <property type="molecule type" value="Genomic_DNA"/>
</dbReference>
<keyword evidence="3" id="KW-1185">Reference proteome</keyword>
<proteinExistence type="predicted"/>
<dbReference type="Proteomes" id="UP000661193">
    <property type="component" value="Unassembled WGS sequence"/>
</dbReference>
<dbReference type="InterPro" id="IPR048554">
    <property type="entry name" value="DACNG"/>
</dbReference>
<dbReference type="InterPro" id="IPR048555">
    <property type="entry name" value="DACNH"/>
</dbReference>
<dbReference type="InterPro" id="IPR003390">
    <property type="entry name" value="DNA_integrity_scan_DisA_N"/>
</dbReference>
<dbReference type="Pfam" id="PF21752">
    <property type="entry name" value="DACNG"/>
    <property type="match status" value="1"/>
</dbReference>
<comment type="caution">
    <text evidence="2">The sequence shown here is derived from an EMBL/GenBank/DDBJ whole genome shotgun (WGS) entry which is preliminary data.</text>
</comment>
<feature type="domain" description="DAC" evidence="1">
    <location>
        <begin position="335"/>
        <end position="489"/>
    </location>
</feature>
<dbReference type="PROSITE" id="PS51794">
    <property type="entry name" value="DAC"/>
    <property type="match status" value="1"/>
</dbReference>
<protein>
    <recommendedName>
        <fullName evidence="1">DAC domain-containing protein</fullName>
    </recommendedName>
</protein>
<dbReference type="Pfam" id="PF21750">
    <property type="entry name" value="DACNH"/>
    <property type="match status" value="1"/>
</dbReference>
<evidence type="ECO:0000313" key="2">
    <source>
        <dbReference type="EMBL" id="MBL6280229.1"/>
    </source>
</evidence>
<gene>
    <name evidence="2" type="ORF">JMF97_29110</name>
</gene>
<sequence>MMIWDRESTFRYLFEAAAGAALKEVGFDKQMRAALIALPRSKDDGLVILDGSSVRKFPRADPVFPHMNLADIEAKVGFVDGLEPTARPDNKYSIVLEEGLNSHQKTGAWRFFVAPQSVTLGKYFVYAALAAPAAAIDRVPQLSRTTSSGAAIATSLVSGLIRQLLHRAWLYLSADPDGYGIHSLSTQRFELARSAAANLVADALDPSGLHGKRDSDMLLSSISSLPYEGRVGQGVITVANPELHSVMVHLHLLLPVPIERRHAIRKLMEVTTESKVLLLHQAEVYGVGEVDTSAQESAELTRIDFMERGSWQLRQGDRVILEVKDGIARLPITADLDITGIVDRVSWLLPGADIDALLRLARAARHNRHGAMLIIAANAAEEALRLAPQAWAVQPARIDEETMIQLTEMDGGVLVDPEGRCHAIGVILDGVASGMGDPARGSRYNNPIRYLGTQRATNEGISNAIVVVYSTDGSIDILPSYPPRVERALVEHLVSRLQYLAGVSILGDHGLEDLSTTLRRLREEKFYLSARQCDAVNDALDRLTQVVTDVAVKEMLIPEFEADPRMDEERFLS</sequence>
<dbReference type="RefSeq" id="WP_203224447.1">
    <property type="nucleotide sequence ID" value="NZ_JAETXL010000016.1"/>
</dbReference>
<organism evidence="2 3">
    <name type="scientific">Micromonospora fiedleri</name>
    <dbReference type="NCBI Taxonomy" id="1157498"/>
    <lineage>
        <taxon>Bacteria</taxon>
        <taxon>Bacillati</taxon>
        <taxon>Actinomycetota</taxon>
        <taxon>Actinomycetes</taxon>
        <taxon>Micromonosporales</taxon>
        <taxon>Micromonosporaceae</taxon>
        <taxon>Micromonospora</taxon>
    </lineage>
</organism>